<name>A0A250XF48_9CHLO</name>
<dbReference type="Proteomes" id="UP000232323">
    <property type="component" value="Unassembled WGS sequence"/>
</dbReference>
<gene>
    <name evidence="2" type="ORF">CEUSTIGMA_g9142.t1</name>
</gene>
<dbReference type="EMBL" id="BEGY01000069">
    <property type="protein sequence ID" value="GAX81714.1"/>
    <property type="molecule type" value="Genomic_DNA"/>
</dbReference>
<keyword evidence="1" id="KW-0472">Membrane</keyword>
<evidence type="ECO:0000313" key="2">
    <source>
        <dbReference type="EMBL" id="GAX81714.1"/>
    </source>
</evidence>
<proteinExistence type="predicted"/>
<reference evidence="2 3" key="1">
    <citation type="submission" date="2017-08" db="EMBL/GenBank/DDBJ databases">
        <title>Acidophilic green algal genome provides insights into adaptation to an acidic environment.</title>
        <authorList>
            <person name="Hirooka S."/>
            <person name="Hirose Y."/>
            <person name="Kanesaki Y."/>
            <person name="Higuchi S."/>
            <person name="Fujiwara T."/>
            <person name="Onuma R."/>
            <person name="Era A."/>
            <person name="Ohbayashi R."/>
            <person name="Uzuka A."/>
            <person name="Nozaki H."/>
            <person name="Yoshikawa H."/>
            <person name="Miyagishima S.Y."/>
        </authorList>
    </citation>
    <scope>NUCLEOTIDE SEQUENCE [LARGE SCALE GENOMIC DNA]</scope>
    <source>
        <strain evidence="2 3">NIES-2499</strain>
    </source>
</reference>
<feature type="transmembrane region" description="Helical" evidence="1">
    <location>
        <begin position="27"/>
        <end position="47"/>
    </location>
</feature>
<dbReference type="AlphaFoldDB" id="A0A250XF48"/>
<protein>
    <submittedName>
        <fullName evidence="2">Uncharacterized protein</fullName>
    </submittedName>
</protein>
<accession>A0A250XF48</accession>
<evidence type="ECO:0000313" key="3">
    <source>
        <dbReference type="Proteomes" id="UP000232323"/>
    </source>
</evidence>
<keyword evidence="1" id="KW-1133">Transmembrane helix</keyword>
<comment type="caution">
    <text evidence="2">The sequence shown here is derived from an EMBL/GenBank/DDBJ whole genome shotgun (WGS) entry which is preliminary data.</text>
</comment>
<organism evidence="2 3">
    <name type="scientific">Chlamydomonas eustigma</name>
    <dbReference type="NCBI Taxonomy" id="1157962"/>
    <lineage>
        <taxon>Eukaryota</taxon>
        <taxon>Viridiplantae</taxon>
        <taxon>Chlorophyta</taxon>
        <taxon>core chlorophytes</taxon>
        <taxon>Chlorophyceae</taxon>
        <taxon>CS clade</taxon>
        <taxon>Chlamydomonadales</taxon>
        <taxon>Chlamydomonadaceae</taxon>
        <taxon>Chlamydomonas</taxon>
    </lineage>
</organism>
<sequence length="454" mass="49783">MISALTAKKNVYRPLDVPSWGDGFRVIIGWLLMILFAVVSGGLFVLYELEYINVADTDVRDMDYDFRITSASTTFYHKYFINGQVCCNQDSTVYASSVISSCNNQYQQLQYSAYSASQTPTCPPIVYYQCSNLNDADCDQAASSNSLYLYLSNANSYGNPSGNYIGTPFQYNNISIYTPSGVAAIQSWISNVASVYGSAAFAQPAKPLSTMVLVDGLPANLDFQELQGDNGNIVAIGYWRKAQLIWDFPGLSKACPNTGNQPQYGLTGSVPGYIVPEYDVTSQGDLVSTITFFNDTIQFSPWQVKLVDQGSTAQEPSLNTISVSSVTSVQISVGMVAALGPCYGWLIDHTQSSVIVTYGPPSYYGPASGLLAASLPSRQTQLYFTVLDVSRPEQIQLPQYGGMWYIVAAFAASAVFSILTVPLILIGLPIIWWNVRANQGKPLVYRYLRSYRGW</sequence>
<feature type="transmembrane region" description="Helical" evidence="1">
    <location>
        <begin position="404"/>
        <end position="433"/>
    </location>
</feature>
<evidence type="ECO:0000256" key="1">
    <source>
        <dbReference type="SAM" id="Phobius"/>
    </source>
</evidence>
<keyword evidence="3" id="KW-1185">Reference proteome</keyword>
<dbReference type="OrthoDB" id="525787at2759"/>
<keyword evidence="1" id="KW-0812">Transmembrane</keyword>